<dbReference type="AlphaFoldDB" id="A0AAV4PUD7"/>
<organism evidence="2 3">
    <name type="scientific">Caerostris darwini</name>
    <dbReference type="NCBI Taxonomy" id="1538125"/>
    <lineage>
        <taxon>Eukaryota</taxon>
        <taxon>Metazoa</taxon>
        <taxon>Ecdysozoa</taxon>
        <taxon>Arthropoda</taxon>
        <taxon>Chelicerata</taxon>
        <taxon>Arachnida</taxon>
        <taxon>Araneae</taxon>
        <taxon>Araneomorphae</taxon>
        <taxon>Entelegynae</taxon>
        <taxon>Araneoidea</taxon>
        <taxon>Araneidae</taxon>
        <taxon>Caerostris</taxon>
    </lineage>
</organism>
<sequence>MSQVGEALQRHVLLEEAVTSELPAGTTFPKAARLQVSPNKMPIQTTGKVGSRNNKKECHRLKLQRGKKEEEEGAKGSSEDHPLNDSLRKKKKCAAQGSANCFVMCVHTRMRRGMERLKSRVCANTRCHLPPESRLLQKTTSASRTTTPPLNSVKKKFQEPKPTVPRTKPPFRSASCFKDLNGSHFEKGRKGKFGN</sequence>
<gene>
    <name evidence="2" type="ORF">CDAR_238811</name>
</gene>
<name>A0AAV4PUD7_9ARAC</name>
<evidence type="ECO:0000313" key="3">
    <source>
        <dbReference type="Proteomes" id="UP001054837"/>
    </source>
</evidence>
<comment type="caution">
    <text evidence="2">The sequence shown here is derived from an EMBL/GenBank/DDBJ whole genome shotgun (WGS) entry which is preliminary data.</text>
</comment>
<dbReference type="Proteomes" id="UP001054837">
    <property type="component" value="Unassembled WGS sequence"/>
</dbReference>
<feature type="region of interest" description="Disordered" evidence="1">
    <location>
        <begin position="38"/>
        <end position="87"/>
    </location>
</feature>
<reference evidence="2 3" key="1">
    <citation type="submission" date="2021-06" db="EMBL/GenBank/DDBJ databases">
        <title>Caerostris darwini draft genome.</title>
        <authorList>
            <person name="Kono N."/>
            <person name="Arakawa K."/>
        </authorList>
    </citation>
    <scope>NUCLEOTIDE SEQUENCE [LARGE SCALE GENOMIC DNA]</scope>
</reference>
<feature type="compositionally biased region" description="Polar residues" evidence="1">
    <location>
        <begin position="138"/>
        <end position="150"/>
    </location>
</feature>
<accession>A0AAV4PUD7</accession>
<feature type="compositionally biased region" description="Polar residues" evidence="1">
    <location>
        <begin position="38"/>
        <end position="52"/>
    </location>
</feature>
<evidence type="ECO:0000313" key="2">
    <source>
        <dbReference type="EMBL" id="GIX99878.1"/>
    </source>
</evidence>
<keyword evidence="3" id="KW-1185">Reference proteome</keyword>
<feature type="region of interest" description="Disordered" evidence="1">
    <location>
        <begin position="138"/>
        <end position="195"/>
    </location>
</feature>
<proteinExistence type="predicted"/>
<feature type="compositionally biased region" description="Basic and acidic residues" evidence="1">
    <location>
        <begin position="66"/>
        <end position="87"/>
    </location>
</feature>
<evidence type="ECO:0000256" key="1">
    <source>
        <dbReference type="SAM" id="MobiDB-lite"/>
    </source>
</evidence>
<protein>
    <submittedName>
        <fullName evidence="2">Uncharacterized protein</fullName>
    </submittedName>
</protein>
<dbReference type="EMBL" id="BPLQ01003353">
    <property type="protein sequence ID" value="GIX99878.1"/>
    <property type="molecule type" value="Genomic_DNA"/>
</dbReference>